<dbReference type="PANTHER" id="PTHR21666">
    <property type="entry name" value="PEPTIDASE-RELATED"/>
    <property type="match status" value="1"/>
</dbReference>
<feature type="compositionally biased region" description="Basic and acidic residues" evidence="1">
    <location>
        <begin position="1"/>
        <end position="10"/>
    </location>
</feature>
<accession>A0A3N0GSA1</accession>
<name>A0A3N0GSA1_9ACTN</name>
<dbReference type="PANTHER" id="PTHR21666:SF270">
    <property type="entry name" value="MUREIN HYDROLASE ACTIVATOR ENVC"/>
    <property type="match status" value="1"/>
</dbReference>
<reference evidence="3 4" key="1">
    <citation type="submission" date="2018-11" db="EMBL/GenBank/DDBJ databases">
        <authorList>
            <person name="Li F."/>
        </authorList>
    </citation>
    <scope>NUCLEOTIDE SEQUENCE [LARGE SCALE GENOMIC DNA]</scope>
    <source>
        <strain evidence="3 4">Gsoil 818</strain>
    </source>
</reference>
<proteinExistence type="predicted"/>
<feature type="compositionally biased region" description="Basic residues" evidence="1">
    <location>
        <begin position="31"/>
        <end position="41"/>
    </location>
</feature>
<protein>
    <submittedName>
        <fullName evidence="3">M23 family metallopeptidase</fullName>
    </submittedName>
</protein>
<dbReference type="Pfam" id="PF01551">
    <property type="entry name" value="Peptidase_M23"/>
    <property type="match status" value="1"/>
</dbReference>
<dbReference type="AlphaFoldDB" id="A0A3N0GSA1"/>
<evidence type="ECO:0000259" key="2">
    <source>
        <dbReference type="Pfam" id="PF01551"/>
    </source>
</evidence>
<comment type="caution">
    <text evidence="3">The sequence shown here is derived from an EMBL/GenBank/DDBJ whole genome shotgun (WGS) entry which is preliminary data.</text>
</comment>
<feature type="compositionally biased region" description="Low complexity" evidence="1">
    <location>
        <begin position="18"/>
        <end position="30"/>
    </location>
</feature>
<dbReference type="RefSeq" id="WP_123222580.1">
    <property type="nucleotide sequence ID" value="NZ_RJSF01000035.1"/>
</dbReference>
<sequence length="289" mass="29925">MGNHRADRRGPQRAAVDPTPAQTTRAARPAGGKRKATRHRAPAAARVLPSAPTVVGAVAILAAAGSAVAFGQGQLPGSNGIALSAGKADALNGTDAFGYGASEARADAISRDTDRQAAQDLAQKQFQQEVNEQSQARTGAILKLASSAQQRADQIAKNLWVLPTVGYHLTARFGQSSGLWSHLHTGLDFAAPSGNPIYAVANGVITDAGYDGAYGNKTVETLPDGTEIWYCHQSSIGVNIGDKVIQSEEIGTVGSTGNTTGPHVHIEVHPGGGDPVDPYPEFIMHGVTP</sequence>
<dbReference type="Proteomes" id="UP000279994">
    <property type="component" value="Unassembled WGS sequence"/>
</dbReference>
<dbReference type="InterPro" id="IPR016047">
    <property type="entry name" value="M23ase_b-sheet_dom"/>
</dbReference>
<evidence type="ECO:0000313" key="3">
    <source>
        <dbReference type="EMBL" id="RNM15056.1"/>
    </source>
</evidence>
<feature type="domain" description="M23ase beta-sheet core" evidence="2">
    <location>
        <begin position="183"/>
        <end position="278"/>
    </location>
</feature>
<feature type="region of interest" description="Disordered" evidence="1">
    <location>
        <begin position="1"/>
        <end position="45"/>
    </location>
</feature>
<gene>
    <name evidence="3" type="ORF">EFL26_09065</name>
</gene>
<keyword evidence="4" id="KW-1185">Reference proteome</keyword>
<dbReference type="CDD" id="cd12797">
    <property type="entry name" value="M23_peptidase"/>
    <property type="match status" value="1"/>
</dbReference>
<dbReference type="EMBL" id="RJSF01000035">
    <property type="protein sequence ID" value="RNM15056.1"/>
    <property type="molecule type" value="Genomic_DNA"/>
</dbReference>
<dbReference type="InterPro" id="IPR050570">
    <property type="entry name" value="Cell_wall_metabolism_enzyme"/>
</dbReference>
<dbReference type="Gene3D" id="2.70.70.10">
    <property type="entry name" value="Glucose Permease (Domain IIA)"/>
    <property type="match status" value="1"/>
</dbReference>
<dbReference type="OrthoDB" id="1099523at2"/>
<dbReference type="SUPFAM" id="SSF51261">
    <property type="entry name" value="Duplicated hybrid motif"/>
    <property type="match status" value="1"/>
</dbReference>
<evidence type="ECO:0000256" key="1">
    <source>
        <dbReference type="SAM" id="MobiDB-lite"/>
    </source>
</evidence>
<evidence type="ECO:0000313" key="4">
    <source>
        <dbReference type="Proteomes" id="UP000279994"/>
    </source>
</evidence>
<dbReference type="InterPro" id="IPR011055">
    <property type="entry name" value="Dup_hybrid_motif"/>
</dbReference>
<dbReference type="GO" id="GO:0004222">
    <property type="term" value="F:metalloendopeptidase activity"/>
    <property type="evidence" value="ECO:0007669"/>
    <property type="project" value="TreeGrafter"/>
</dbReference>
<organism evidence="3 4">
    <name type="scientific">Nocardioides pocheonensis</name>
    <dbReference type="NCBI Taxonomy" id="661485"/>
    <lineage>
        <taxon>Bacteria</taxon>
        <taxon>Bacillati</taxon>
        <taxon>Actinomycetota</taxon>
        <taxon>Actinomycetes</taxon>
        <taxon>Propionibacteriales</taxon>
        <taxon>Nocardioidaceae</taxon>
        <taxon>Nocardioides</taxon>
    </lineage>
</organism>